<name>A0ABP1GKV8_9EUKA</name>
<comment type="caution">
    <text evidence="2">The sequence shown here is derived from an EMBL/GenBank/DDBJ whole genome shotgun (WGS) entry which is preliminary data.</text>
</comment>
<keyword evidence="3" id="KW-1185">Reference proteome</keyword>
<evidence type="ECO:0000313" key="2">
    <source>
        <dbReference type="EMBL" id="CAL5971354.1"/>
    </source>
</evidence>
<feature type="domain" description="Myb-like" evidence="1">
    <location>
        <begin position="6"/>
        <end position="59"/>
    </location>
</feature>
<evidence type="ECO:0000259" key="1">
    <source>
        <dbReference type="SMART" id="SM00717"/>
    </source>
</evidence>
<dbReference type="SMART" id="SM00717">
    <property type="entry name" value="SANT"/>
    <property type="match status" value="2"/>
</dbReference>
<dbReference type="Proteomes" id="UP001642409">
    <property type="component" value="Unassembled WGS sequence"/>
</dbReference>
<dbReference type="InterPro" id="IPR009057">
    <property type="entry name" value="Homeodomain-like_sf"/>
</dbReference>
<reference evidence="2 3" key="1">
    <citation type="submission" date="2024-07" db="EMBL/GenBank/DDBJ databases">
        <authorList>
            <person name="Akdeniz Z."/>
        </authorList>
    </citation>
    <scope>NUCLEOTIDE SEQUENCE [LARGE SCALE GENOMIC DNA]</scope>
</reference>
<sequence length="216" mass="25668">MSQQKQYLRWTTQENQRLKFAVNVFKNNNKQANWEEIQVQFPNHTIQQLKSQYSNIKNAKPTLYHTWSEVDETILYLCVINYGQDWKTISQAYFPNVSESSLKSKYHKYCKQRVFIHEVFKMLNTDDPAVTTVSDQILQDAQRHLEIFDNRVKLLLGLPLDPPDDYDRRMGVDKLDLIEHNNAVILSKQYDILKLQKNMYAELNRRNLKKVQKGTQ</sequence>
<accession>A0ABP1GKV8</accession>
<evidence type="ECO:0000313" key="3">
    <source>
        <dbReference type="Proteomes" id="UP001642409"/>
    </source>
</evidence>
<proteinExistence type="predicted"/>
<feature type="domain" description="Myb-like" evidence="1">
    <location>
        <begin position="63"/>
        <end position="112"/>
    </location>
</feature>
<gene>
    <name evidence="2" type="ORF">HINF_LOCUS1294</name>
</gene>
<dbReference type="InterPro" id="IPR001005">
    <property type="entry name" value="SANT/Myb"/>
</dbReference>
<dbReference type="Gene3D" id="1.10.10.60">
    <property type="entry name" value="Homeodomain-like"/>
    <property type="match status" value="2"/>
</dbReference>
<organism evidence="2 3">
    <name type="scientific">Hexamita inflata</name>
    <dbReference type="NCBI Taxonomy" id="28002"/>
    <lineage>
        <taxon>Eukaryota</taxon>
        <taxon>Metamonada</taxon>
        <taxon>Diplomonadida</taxon>
        <taxon>Hexamitidae</taxon>
        <taxon>Hexamitinae</taxon>
        <taxon>Hexamita</taxon>
    </lineage>
</organism>
<protein>
    <submittedName>
        <fullName evidence="2">Myb-like_DNA-binding domain-containing protein</fullName>
    </submittedName>
</protein>
<dbReference type="EMBL" id="CAXDID020000002">
    <property type="protein sequence ID" value="CAL5971354.1"/>
    <property type="molecule type" value="Genomic_DNA"/>
</dbReference>
<dbReference type="SUPFAM" id="SSF46689">
    <property type="entry name" value="Homeodomain-like"/>
    <property type="match status" value="2"/>
</dbReference>
<dbReference type="CDD" id="cd00167">
    <property type="entry name" value="SANT"/>
    <property type="match status" value="1"/>
</dbReference>